<dbReference type="InterPro" id="IPR050605">
    <property type="entry name" value="Olfactomedin-like_domain"/>
</dbReference>
<organism evidence="6 7">
    <name type="scientific">Pelobates cultripes</name>
    <name type="common">Western spadefoot toad</name>
    <dbReference type="NCBI Taxonomy" id="61616"/>
    <lineage>
        <taxon>Eukaryota</taxon>
        <taxon>Metazoa</taxon>
        <taxon>Chordata</taxon>
        <taxon>Craniata</taxon>
        <taxon>Vertebrata</taxon>
        <taxon>Euteleostomi</taxon>
        <taxon>Amphibia</taxon>
        <taxon>Batrachia</taxon>
        <taxon>Anura</taxon>
        <taxon>Pelobatoidea</taxon>
        <taxon>Pelobatidae</taxon>
        <taxon>Pelobates</taxon>
    </lineage>
</organism>
<keyword evidence="4" id="KW-0175">Coiled coil</keyword>
<evidence type="ECO:0000256" key="1">
    <source>
        <dbReference type="ARBA" id="ARBA00004613"/>
    </source>
</evidence>
<feature type="coiled-coil region" evidence="4">
    <location>
        <begin position="59"/>
        <end position="167"/>
    </location>
</feature>
<comment type="subcellular location">
    <subcellularLocation>
        <location evidence="1">Secreted</location>
    </subcellularLocation>
</comment>
<comment type="caution">
    <text evidence="3">Lacks conserved residue(s) required for the propagation of feature annotation.</text>
</comment>
<dbReference type="AlphaFoldDB" id="A0AAD1WMT5"/>
<evidence type="ECO:0000259" key="5">
    <source>
        <dbReference type="PROSITE" id="PS51132"/>
    </source>
</evidence>
<gene>
    <name evidence="6" type="ORF">PECUL_23A018246</name>
</gene>
<accession>A0AAD1WMT5</accession>
<dbReference type="GO" id="GO:0005615">
    <property type="term" value="C:extracellular space"/>
    <property type="evidence" value="ECO:0007669"/>
    <property type="project" value="TreeGrafter"/>
</dbReference>
<dbReference type="PANTHER" id="PTHR23192:SF89">
    <property type="entry name" value="OLFACTOMEDIN"/>
    <property type="match status" value="1"/>
</dbReference>
<dbReference type="PANTHER" id="PTHR23192">
    <property type="entry name" value="OLFACTOMEDIN-RELATED"/>
    <property type="match status" value="1"/>
</dbReference>
<dbReference type="InterPro" id="IPR003112">
    <property type="entry name" value="Olfac-like_dom"/>
</dbReference>
<proteinExistence type="predicted"/>
<dbReference type="Proteomes" id="UP001295444">
    <property type="component" value="Chromosome 09"/>
</dbReference>
<evidence type="ECO:0000256" key="4">
    <source>
        <dbReference type="SAM" id="Coils"/>
    </source>
</evidence>
<keyword evidence="2" id="KW-0964">Secreted</keyword>
<keyword evidence="7" id="KW-1185">Reference proteome</keyword>
<evidence type="ECO:0000313" key="6">
    <source>
        <dbReference type="EMBL" id="CAH2314258.1"/>
    </source>
</evidence>
<dbReference type="SMART" id="SM00284">
    <property type="entry name" value="OLF"/>
    <property type="match status" value="1"/>
</dbReference>
<dbReference type="GO" id="GO:0007165">
    <property type="term" value="P:signal transduction"/>
    <property type="evidence" value="ECO:0007669"/>
    <property type="project" value="TreeGrafter"/>
</dbReference>
<dbReference type="Pfam" id="PF02191">
    <property type="entry name" value="OLF"/>
    <property type="match status" value="1"/>
</dbReference>
<sequence length="453" mass="52292">MVKCLELVTQNASGTLMGKDRCVCEVQLPDSSFPAKKVGFLEDETIRLSNRVEHEMQMIEEQDIRMDLYLENLMNLTKRVENLEKMRPEDLIEFNFELLKKEIKEMEILILELRKKQKGTHVENLDMEVRNISKIVNQLETLDKNSVLKTQREMELLKKRILDCEKNLKNMKPTVPIPLGSCQHHGLARISNPNLLQMNWKGSGYKYGAWGKDAAWNATKKMMYWVAPLNADGRILESVRTYPTLYDLQMYKNQMDLPLITTIKNKVNYTIAGQGSGMVVYNYNLYYNCYNSRDMCRINLSSAFQQRKTIPGAVFNNKYSYSSSSYQDIDFASDEKGLWVLYTTEENSGNIVVGKVNVATLTVNSTWTTTQYKPGVTNAFMICGVLYATRSVSPKQEEVFYMFDTKTGKDGHISIMLEKVTEKVQSLNYNPNDRKLYMYSDGFLTSYDVFMKP</sequence>
<reference evidence="6" key="1">
    <citation type="submission" date="2022-03" db="EMBL/GenBank/DDBJ databases">
        <authorList>
            <person name="Alioto T."/>
            <person name="Alioto T."/>
            <person name="Gomez Garrido J."/>
        </authorList>
    </citation>
    <scope>NUCLEOTIDE SEQUENCE</scope>
</reference>
<evidence type="ECO:0000313" key="7">
    <source>
        <dbReference type="Proteomes" id="UP001295444"/>
    </source>
</evidence>
<protein>
    <submittedName>
        <fullName evidence="6">Olfactomedin-4-like</fullName>
    </submittedName>
</protein>
<evidence type="ECO:0000256" key="2">
    <source>
        <dbReference type="ARBA" id="ARBA00022525"/>
    </source>
</evidence>
<dbReference type="EMBL" id="OW240920">
    <property type="protein sequence ID" value="CAH2314258.1"/>
    <property type="molecule type" value="Genomic_DNA"/>
</dbReference>
<feature type="domain" description="Olfactomedin-like" evidence="5">
    <location>
        <begin position="181"/>
        <end position="453"/>
    </location>
</feature>
<evidence type="ECO:0000256" key="3">
    <source>
        <dbReference type="PROSITE-ProRule" id="PRU00446"/>
    </source>
</evidence>
<name>A0AAD1WMT5_PELCU</name>
<dbReference type="PROSITE" id="PS51132">
    <property type="entry name" value="OLF"/>
    <property type="match status" value="1"/>
</dbReference>